<organism evidence="2 3">
    <name type="scientific">Daphnia magna</name>
    <dbReference type="NCBI Taxonomy" id="35525"/>
    <lineage>
        <taxon>Eukaryota</taxon>
        <taxon>Metazoa</taxon>
        <taxon>Ecdysozoa</taxon>
        <taxon>Arthropoda</taxon>
        <taxon>Crustacea</taxon>
        <taxon>Branchiopoda</taxon>
        <taxon>Diplostraca</taxon>
        <taxon>Cladocera</taxon>
        <taxon>Anomopoda</taxon>
        <taxon>Daphniidae</taxon>
        <taxon>Daphnia</taxon>
    </lineage>
</organism>
<proteinExistence type="predicted"/>
<dbReference type="InterPro" id="IPR012337">
    <property type="entry name" value="RNaseH-like_sf"/>
</dbReference>
<protein>
    <recommendedName>
        <fullName evidence="1">HAT C-terminal dimerisation domain-containing protein</fullName>
    </recommendedName>
</protein>
<dbReference type="EMBL" id="LRGB01020349">
    <property type="protein sequence ID" value="KZR97725.1"/>
    <property type="molecule type" value="Genomic_DNA"/>
</dbReference>
<evidence type="ECO:0000259" key="1">
    <source>
        <dbReference type="Pfam" id="PF05699"/>
    </source>
</evidence>
<feature type="non-terminal residue" evidence="2">
    <location>
        <position position="267"/>
    </location>
</feature>
<comment type="caution">
    <text evidence="2">The sequence shown here is derived from an EMBL/GenBank/DDBJ whole genome shotgun (WGS) entry which is preliminary data.</text>
</comment>
<evidence type="ECO:0000313" key="2">
    <source>
        <dbReference type="EMBL" id="KZR97725.1"/>
    </source>
</evidence>
<accession>A0A164FER0</accession>
<dbReference type="STRING" id="35525.A0A164FER0"/>
<dbReference type="InterPro" id="IPR008906">
    <property type="entry name" value="HATC_C_dom"/>
</dbReference>
<sequence>MYNKLLDLLEKVSTDRRKHPLIQKGAQAGLRKLSSYYDKSSPLVMTATFMDPRCKINYFLVNGWNVGAELTNSYSSLDEDLISTRVKPAIADIWSSYSSMPLSSEISQMDNPLNINLNEGNRTEKRKPLQFDQSFIADILSGSSNSVVHTKDELKEYEAEELEPSNCDPDGILLYWAQRSRKWQRLSCMARDIFTIPTTHASSERAFSVGKDVFRISRMSLSPETVEALLCLRSWYRVGMLEDVNGDAFIREIENAIVDDIDNEELT</sequence>
<dbReference type="PANTHER" id="PTHR23272">
    <property type="entry name" value="BED FINGER-RELATED"/>
    <property type="match status" value="1"/>
</dbReference>
<dbReference type="GO" id="GO:0046983">
    <property type="term" value="F:protein dimerization activity"/>
    <property type="evidence" value="ECO:0007669"/>
    <property type="project" value="InterPro"/>
</dbReference>
<keyword evidence="3" id="KW-1185">Reference proteome</keyword>
<dbReference type="Pfam" id="PF05699">
    <property type="entry name" value="Dimer_Tnp_hAT"/>
    <property type="match status" value="1"/>
</dbReference>
<dbReference type="PANTHER" id="PTHR23272:SF21">
    <property type="entry name" value="BED ZINC FINGER AND HAT DIMERIZATION DOMAIN-CONTAINING PROTEIN"/>
    <property type="match status" value="1"/>
</dbReference>
<name>A0A164FER0_9CRUS</name>
<dbReference type="AlphaFoldDB" id="A0A164FER0"/>
<dbReference type="OrthoDB" id="6358396at2759"/>
<gene>
    <name evidence="2" type="ORF">APZ42_007241</name>
</gene>
<reference evidence="2 3" key="1">
    <citation type="submission" date="2016-03" db="EMBL/GenBank/DDBJ databases">
        <title>EvidentialGene: Evidence-directed Construction of Genes on Genomes.</title>
        <authorList>
            <person name="Gilbert D.G."/>
            <person name="Choi J.-H."/>
            <person name="Mockaitis K."/>
            <person name="Colbourne J."/>
            <person name="Pfrender M."/>
        </authorList>
    </citation>
    <scope>NUCLEOTIDE SEQUENCE [LARGE SCALE GENOMIC DNA]</scope>
    <source>
        <strain evidence="2 3">Xinb3</strain>
        <tissue evidence="2">Complete organism</tissue>
    </source>
</reference>
<dbReference type="SUPFAM" id="SSF53098">
    <property type="entry name" value="Ribonuclease H-like"/>
    <property type="match status" value="1"/>
</dbReference>
<evidence type="ECO:0000313" key="3">
    <source>
        <dbReference type="Proteomes" id="UP000076858"/>
    </source>
</evidence>
<feature type="domain" description="HAT C-terminal dimerisation" evidence="1">
    <location>
        <begin position="154"/>
        <end position="236"/>
    </location>
</feature>
<dbReference type="Proteomes" id="UP000076858">
    <property type="component" value="Unassembled WGS sequence"/>
</dbReference>